<dbReference type="GO" id="GO:0043565">
    <property type="term" value="F:sequence-specific DNA binding"/>
    <property type="evidence" value="ECO:0007669"/>
    <property type="project" value="TreeGrafter"/>
</dbReference>
<keyword evidence="4" id="KW-0808">Transferase</keyword>
<evidence type="ECO:0000256" key="5">
    <source>
        <dbReference type="ARBA" id="ARBA00022691"/>
    </source>
</evidence>
<dbReference type="InterPro" id="IPR029063">
    <property type="entry name" value="SAM-dependent_MTases_sf"/>
</dbReference>
<dbReference type="GO" id="GO:0009007">
    <property type="term" value="F:site-specific DNA-methyltransferase (adenine-specific) activity"/>
    <property type="evidence" value="ECO:0007669"/>
    <property type="project" value="UniProtKB-EC"/>
</dbReference>
<protein>
    <recommendedName>
        <fullName evidence="2">site-specific DNA-methyltransferase (adenine-specific)</fullName>
        <ecNumber evidence="2">2.1.1.72</ecNumber>
    </recommendedName>
</protein>
<dbReference type="PRINTS" id="PR00505">
    <property type="entry name" value="D12N6MTFRASE"/>
</dbReference>
<dbReference type="Gene3D" id="1.10.1020.10">
    <property type="entry name" value="Adenine-specific Methyltransferase, Domain 2"/>
    <property type="match status" value="1"/>
</dbReference>
<dbReference type="GO" id="GO:1904047">
    <property type="term" value="F:S-adenosyl-L-methionine binding"/>
    <property type="evidence" value="ECO:0007669"/>
    <property type="project" value="TreeGrafter"/>
</dbReference>
<dbReference type="Gene3D" id="3.40.50.150">
    <property type="entry name" value="Vaccinia Virus protein VP39"/>
    <property type="match status" value="1"/>
</dbReference>
<sequence length="284" mass="32184">MTTEALIGALEATKSDSVAAPFVKWAGGKRGIIGELVSRLPESFKDYWEPFAGGAALFFELAGLIRRAHLSDNNFDLVVTYNAIKRDPDSLIRRLKEHAQKHDSDYYYMIRAQHELQSPVEIAARLIYLNKTCYNGLYRVNRRGEFNVPMGSYKNPDSVTEQNIRACSKALADASIECRQFDTVSPQAGDFVYFDPPYHATVDTSFTNYTKLDFTEQDQVRLRDFALALGKRKVKVMLSNSDTPFIRDLYKTKAFTTATIQAPRMINCKSTKRGTVNEVLITNY</sequence>
<evidence type="ECO:0000256" key="4">
    <source>
        <dbReference type="ARBA" id="ARBA00022679"/>
    </source>
</evidence>
<dbReference type="InterPro" id="IPR023095">
    <property type="entry name" value="Ade_MeTrfase_dom_2"/>
</dbReference>
<evidence type="ECO:0000313" key="7">
    <source>
        <dbReference type="EMBL" id="KKK56208.1"/>
    </source>
</evidence>
<dbReference type="InterPro" id="IPR012327">
    <property type="entry name" value="MeTrfase_D12"/>
</dbReference>
<keyword evidence="5" id="KW-0949">S-adenosyl-L-methionine</keyword>
<dbReference type="AlphaFoldDB" id="A0A0F8WHW7"/>
<dbReference type="PIRSF" id="PIRSF000398">
    <property type="entry name" value="M_m6A_EcoRV"/>
    <property type="match status" value="1"/>
</dbReference>
<evidence type="ECO:0000256" key="6">
    <source>
        <dbReference type="ARBA" id="ARBA00047942"/>
    </source>
</evidence>
<name>A0A0F8WHW7_9ZZZZ</name>
<dbReference type="PROSITE" id="PS00092">
    <property type="entry name" value="N6_MTASE"/>
    <property type="match status" value="1"/>
</dbReference>
<dbReference type="GO" id="GO:0006298">
    <property type="term" value="P:mismatch repair"/>
    <property type="evidence" value="ECO:0007669"/>
    <property type="project" value="TreeGrafter"/>
</dbReference>
<reference evidence="7" key="1">
    <citation type="journal article" date="2015" name="Nature">
        <title>Complex archaea that bridge the gap between prokaryotes and eukaryotes.</title>
        <authorList>
            <person name="Spang A."/>
            <person name="Saw J.H."/>
            <person name="Jorgensen S.L."/>
            <person name="Zaremba-Niedzwiedzka K."/>
            <person name="Martijn J."/>
            <person name="Lind A.E."/>
            <person name="van Eijk R."/>
            <person name="Schleper C."/>
            <person name="Guy L."/>
            <person name="Ettema T.J."/>
        </authorList>
    </citation>
    <scope>NUCLEOTIDE SEQUENCE</scope>
</reference>
<comment type="similarity">
    <text evidence="1">Belongs to the N(4)/N(6)-methyltransferase family.</text>
</comment>
<dbReference type="GO" id="GO:0009307">
    <property type="term" value="P:DNA restriction-modification system"/>
    <property type="evidence" value="ECO:0007669"/>
    <property type="project" value="InterPro"/>
</dbReference>
<keyword evidence="3" id="KW-0489">Methyltransferase</keyword>
<evidence type="ECO:0000256" key="3">
    <source>
        <dbReference type="ARBA" id="ARBA00022603"/>
    </source>
</evidence>
<dbReference type="InterPro" id="IPR002052">
    <property type="entry name" value="DNA_methylase_N6_adenine_CS"/>
</dbReference>
<dbReference type="PANTHER" id="PTHR30481:SF3">
    <property type="entry name" value="DNA ADENINE METHYLASE"/>
    <property type="match status" value="1"/>
</dbReference>
<comment type="catalytic activity">
    <reaction evidence="6">
        <text>a 2'-deoxyadenosine in DNA + S-adenosyl-L-methionine = an N(6)-methyl-2'-deoxyadenosine in DNA + S-adenosyl-L-homocysteine + H(+)</text>
        <dbReference type="Rhea" id="RHEA:15197"/>
        <dbReference type="Rhea" id="RHEA-COMP:12418"/>
        <dbReference type="Rhea" id="RHEA-COMP:12419"/>
        <dbReference type="ChEBI" id="CHEBI:15378"/>
        <dbReference type="ChEBI" id="CHEBI:57856"/>
        <dbReference type="ChEBI" id="CHEBI:59789"/>
        <dbReference type="ChEBI" id="CHEBI:90615"/>
        <dbReference type="ChEBI" id="CHEBI:90616"/>
        <dbReference type="EC" id="2.1.1.72"/>
    </reaction>
</comment>
<proteinExistence type="inferred from homology"/>
<dbReference type="SUPFAM" id="SSF53335">
    <property type="entry name" value="S-adenosyl-L-methionine-dependent methyltransferases"/>
    <property type="match status" value="1"/>
</dbReference>
<accession>A0A0F8WHW7</accession>
<dbReference type="InterPro" id="IPR012263">
    <property type="entry name" value="M_m6A_EcoRV"/>
</dbReference>
<dbReference type="EC" id="2.1.1.72" evidence="2"/>
<dbReference type="NCBIfam" id="TIGR00571">
    <property type="entry name" value="dam"/>
    <property type="match status" value="1"/>
</dbReference>
<evidence type="ECO:0000256" key="1">
    <source>
        <dbReference type="ARBA" id="ARBA00006594"/>
    </source>
</evidence>
<dbReference type="GO" id="GO:0032259">
    <property type="term" value="P:methylation"/>
    <property type="evidence" value="ECO:0007669"/>
    <property type="project" value="UniProtKB-KW"/>
</dbReference>
<comment type="caution">
    <text evidence="7">The sequence shown here is derived from an EMBL/GenBank/DDBJ whole genome shotgun (WGS) entry which is preliminary data.</text>
</comment>
<evidence type="ECO:0000256" key="2">
    <source>
        <dbReference type="ARBA" id="ARBA00011900"/>
    </source>
</evidence>
<dbReference type="Pfam" id="PF02086">
    <property type="entry name" value="MethyltransfD12"/>
    <property type="match status" value="1"/>
</dbReference>
<gene>
    <name evidence="7" type="ORF">LCGC14_3066840</name>
</gene>
<dbReference type="EMBL" id="LAZR01065106">
    <property type="protein sequence ID" value="KKK56208.1"/>
    <property type="molecule type" value="Genomic_DNA"/>
</dbReference>
<organism evidence="7">
    <name type="scientific">marine sediment metagenome</name>
    <dbReference type="NCBI Taxonomy" id="412755"/>
    <lineage>
        <taxon>unclassified sequences</taxon>
        <taxon>metagenomes</taxon>
        <taxon>ecological metagenomes</taxon>
    </lineage>
</organism>
<dbReference type="PANTHER" id="PTHR30481">
    <property type="entry name" value="DNA ADENINE METHYLASE"/>
    <property type="match status" value="1"/>
</dbReference>